<dbReference type="Pfam" id="PF03321">
    <property type="entry name" value="GH3"/>
    <property type="match status" value="1"/>
</dbReference>
<keyword evidence="4" id="KW-1185">Reference proteome</keyword>
<evidence type="ECO:0000259" key="2">
    <source>
        <dbReference type="Pfam" id="PF23572"/>
    </source>
</evidence>
<dbReference type="PANTHER" id="PTHR31901">
    <property type="entry name" value="GH3 DOMAIN-CONTAINING PROTEIN"/>
    <property type="match status" value="1"/>
</dbReference>
<dbReference type="InterPro" id="IPR055377">
    <property type="entry name" value="GH3_M"/>
</dbReference>
<dbReference type="AlphaFoldDB" id="A0A238VQD3"/>
<dbReference type="Proteomes" id="UP000198379">
    <property type="component" value="Unassembled WGS sequence"/>
</dbReference>
<sequence length="504" mass="57877">MPIPLVHSIASWFLKKRIHQMELFLKYPNEVQHELLHQLIEKAKDTEVGKKYGFHEIKDYEQFAQRLPICSYEDVQPFIERSRKGESNILWPTPIKWFAQSSGTTNARSKYIPVSSESLEDCHYAASKDLLCMYLNNNENSQLFSGKGLRLGGSKELYENNGTVYGDLSAILIDNMPFWAELSSTPSSDISLMSDWEIKMQAIVNETIQTNVTSLAGVPSWMLVLLNNVLETTGKESLFDVWPNLEVYFHGGVSFEPYIDQYKQLLPKSSFKYYEIYNASEGFFAIQDQNDSKDLLLMLDYGIFYEFIPMDTYGTPSQKIIPLADVEVDKNYAVVITTNAGLWRYKIGDTVRFTSINPYRIRVSGRTKHHINVFGEELIIENADVALGIAAKETHSEIKDYTAAPIFMKGKEKGAHEWVIEFKSPPKNIEDFNNKLDNALRAVNSDYDAKRFNNTTLNAPVIHSARQHLFYDWLKENNKLGGQHKIPRLSNKRDFLDELLTLNR</sequence>
<dbReference type="GO" id="GO:0005737">
    <property type="term" value="C:cytoplasm"/>
    <property type="evidence" value="ECO:0007669"/>
    <property type="project" value="TreeGrafter"/>
</dbReference>
<dbReference type="InterPro" id="IPR042099">
    <property type="entry name" value="ANL_N_sf"/>
</dbReference>
<dbReference type="Gene3D" id="3.40.50.12780">
    <property type="entry name" value="N-terminal domain of ligase-like"/>
    <property type="match status" value="1"/>
</dbReference>
<dbReference type="InterPro" id="IPR004993">
    <property type="entry name" value="GH3"/>
</dbReference>
<gene>
    <name evidence="3" type="ORF">SAMN06265376_101187</name>
</gene>
<evidence type="ECO:0000313" key="3">
    <source>
        <dbReference type="EMBL" id="SNR36436.1"/>
    </source>
</evidence>
<reference evidence="3 4" key="1">
    <citation type="submission" date="2017-06" db="EMBL/GenBank/DDBJ databases">
        <authorList>
            <person name="Kim H.J."/>
            <person name="Triplett B.A."/>
        </authorList>
    </citation>
    <scope>NUCLEOTIDE SEQUENCE [LARGE SCALE GENOMIC DNA]</scope>
    <source>
        <strain evidence="3 4">DSM 25597</strain>
    </source>
</reference>
<feature type="domain" description="GH3 C-terminal" evidence="2">
    <location>
        <begin position="382"/>
        <end position="493"/>
    </location>
</feature>
<dbReference type="EMBL" id="FZNY01000001">
    <property type="protein sequence ID" value="SNR36436.1"/>
    <property type="molecule type" value="Genomic_DNA"/>
</dbReference>
<dbReference type="Pfam" id="PF23572">
    <property type="entry name" value="GH3_C"/>
    <property type="match status" value="1"/>
</dbReference>
<accession>A0A238VQD3</accession>
<protein>
    <submittedName>
        <fullName evidence="3">GH3 auxin-responsive promoter</fullName>
    </submittedName>
</protein>
<dbReference type="PANTHER" id="PTHR31901:SF9">
    <property type="entry name" value="GH3 DOMAIN-CONTAINING PROTEIN"/>
    <property type="match status" value="1"/>
</dbReference>
<dbReference type="RefSeq" id="WP_089369556.1">
    <property type="nucleotide sequence ID" value="NZ_BMEP01000002.1"/>
</dbReference>
<evidence type="ECO:0000259" key="1">
    <source>
        <dbReference type="Pfam" id="PF23571"/>
    </source>
</evidence>
<organism evidence="3 4">
    <name type="scientific">Dokdonia pacifica</name>
    <dbReference type="NCBI Taxonomy" id="1627892"/>
    <lineage>
        <taxon>Bacteria</taxon>
        <taxon>Pseudomonadati</taxon>
        <taxon>Bacteroidota</taxon>
        <taxon>Flavobacteriia</taxon>
        <taxon>Flavobacteriales</taxon>
        <taxon>Flavobacteriaceae</taxon>
        <taxon>Dokdonia</taxon>
    </lineage>
</organism>
<dbReference type="OrthoDB" id="5678283at2"/>
<dbReference type="InterPro" id="IPR055378">
    <property type="entry name" value="GH3_C"/>
</dbReference>
<dbReference type="GO" id="GO:0016881">
    <property type="term" value="F:acid-amino acid ligase activity"/>
    <property type="evidence" value="ECO:0007669"/>
    <property type="project" value="TreeGrafter"/>
</dbReference>
<evidence type="ECO:0000313" key="4">
    <source>
        <dbReference type="Proteomes" id="UP000198379"/>
    </source>
</evidence>
<dbReference type="Pfam" id="PF23571">
    <property type="entry name" value="GH3_M"/>
    <property type="match status" value="1"/>
</dbReference>
<feature type="domain" description="GH3 middle" evidence="1">
    <location>
        <begin position="297"/>
        <end position="366"/>
    </location>
</feature>
<proteinExistence type="predicted"/>
<name>A0A238VQD3_9FLAO</name>